<dbReference type="InterPro" id="IPR025422">
    <property type="entry name" value="TGA_domain"/>
</dbReference>
<dbReference type="InterPro" id="IPR036249">
    <property type="entry name" value="Thioredoxin-like_sf"/>
</dbReference>
<comment type="caution">
    <text evidence="4">The sequence shown here is derived from an EMBL/GenBank/DDBJ whole genome shotgun (WGS) entry which is preliminary data.</text>
</comment>
<proteinExistence type="predicted"/>
<dbReference type="EMBL" id="JAAGAX010000016">
    <property type="protein sequence ID" value="KAF2288512.1"/>
    <property type="molecule type" value="Genomic_DNA"/>
</dbReference>
<keyword evidence="5" id="KW-1185">Reference proteome</keyword>
<gene>
    <name evidence="4" type="ORF">GH714_008084</name>
</gene>
<dbReference type="Gene3D" id="3.40.30.10">
    <property type="entry name" value="Glutaredoxin"/>
    <property type="match status" value="1"/>
</dbReference>
<evidence type="ECO:0000313" key="4">
    <source>
        <dbReference type="EMBL" id="KAF2288512.1"/>
    </source>
</evidence>
<feature type="region of interest" description="Disordered" evidence="1">
    <location>
        <begin position="731"/>
        <end position="780"/>
    </location>
</feature>
<reference evidence="4 5" key="1">
    <citation type="journal article" date="2020" name="Mol. Plant">
        <title>The Chromosome-Based Rubber Tree Genome Provides New Insights into Spurge Genome Evolution and Rubber Biosynthesis.</title>
        <authorList>
            <person name="Liu J."/>
            <person name="Shi C."/>
            <person name="Shi C.C."/>
            <person name="Li W."/>
            <person name="Zhang Q.J."/>
            <person name="Zhang Y."/>
            <person name="Li K."/>
            <person name="Lu H.F."/>
            <person name="Shi C."/>
            <person name="Zhu S.T."/>
            <person name="Xiao Z.Y."/>
            <person name="Nan H."/>
            <person name="Yue Y."/>
            <person name="Zhu X.G."/>
            <person name="Wu Y."/>
            <person name="Hong X.N."/>
            <person name="Fan G.Y."/>
            <person name="Tong Y."/>
            <person name="Zhang D."/>
            <person name="Mao C.L."/>
            <person name="Liu Y.L."/>
            <person name="Hao S.J."/>
            <person name="Liu W.Q."/>
            <person name="Lv M.Q."/>
            <person name="Zhang H.B."/>
            <person name="Liu Y."/>
            <person name="Hu-Tang G.R."/>
            <person name="Wang J.P."/>
            <person name="Wang J.H."/>
            <person name="Sun Y.H."/>
            <person name="Ni S.B."/>
            <person name="Chen W.B."/>
            <person name="Zhang X.C."/>
            <person name="Jiao Y.N."/>
            <person name="Eichler E.E."/>
            <person name="Li G.H."/>
            <person name="Liu X."/>
            <person name="Gao L.Z."/>
        </authorList>
    </citation>
    <scope>NUCLEOTIDE SEQUENCE [LARGE SCALE GENOMIC DNA]</scope>
    <source>
        <strain evidence="5">cv. GT1</strain>
        <tissue evidence="4">Leaf</tissue>
    </source>
</reference>
<feature type="compositionally biased region" description="Polar residues" evidence="1">
    <location>
        <begin position="731"/>
        <end position="752"/>
    </location>
</feature>
<dbReference type="InterPro" id="IPR049620">
    <property type="entry name" value="GIY-YIG_AtGrxS16"/>
</dbReference>
<dbReference type="CDD" id="cd03028">
    <property type="entry name" value="GRX_PICOT_like"/>
    <property type="match status" value="1"/>
</dbReference>
<dbReference type="InterPro" id="IPR002013">
    <property type="entry name" value="SAC_dom"/>
</dbReference>
<sequence length="1263" mass="142706">MDEETKDIIASAVKNLAETDFVAVPLTADEFSKKLPSESGVYAVYDKNDDLQFIGISRNIGASVFSHLKSVPDLCSFVKFGVVDEPDRESLTQAWKSWMEEHIKTTGKVPPGNQSGNATWIRQPPKKKPDLRLTPGRHVQLTVPLEELIGKLVKENRVVAFIKGSRSAPLCGFSQRVIGILESQGIDYESVDVLDEEYNYGLRETLKKYSNWPTFPQIFVNGELIGGCDILTSMDEKGELAGLLKKFKLYDLLELQEFQDKYVIKSVDYPNRGFSIDRRDGNIESLTDDSVSGTPSKTSKIYGVAGTIRLIADSSFGAAQLNLKDKTATITLLSRRCTRRLGTRMWRRGANLEGDTANFIETEQLLELEGFKCSLLQVRGSIPLLWEQIVDLSYKPCLRIINHEQTSKIVERHFHDLHQRYGDTVAVDLTDKHGDEGKLSLAYAAEAQKLPNVRFCMIKSQRNSKNKAEQILHHRRGRKILEEQKGIIRSNCIDCLDRTNVTQSYLAQKSLTAQMQRIGVLASNECISMFSEDYGKFRRLWAEQGDEISLEYTGTYALKGDLVRYGRQTLRGIIKDGMSALSRYYLNNFQDGVRQDALDLISGHYTVNRNGPSPFQLNGFESLSYLPVASALVIGGLTLTSFTLQQGRNVQCYLSTVLWAGVTTGVIAVVKVNGRQFCSRPRLCGLLNNSAFVDHSNHSNNSKHEDQMGRSNSSTVRRVLVDIFGRCQSQSVNEGANGDELSNGQYEDGNQTEIMEEESEKNEAEEEFQVGEASDGNGNQISVIHDENQQIELAGCDQPPSVGMYYASVNVLFDAYLSYSREKGFGVGVAKKFASKGNGNVQNEINEFGIAMSINLLQVKMLMKVITLKDIRQIHERYMLRRWRKDVYRRHSKMFCDAGYPHMTEEYKKFKEINKSFSEAVDMAMENVSKLEHMKACLEDLKLEFQNWDGRSNDANDNVNGDALDDGDTDLQTRTMIIRNPIIASSRGHPQGDDEDVEGVDMSETAMNEGMQEGNFIEEVQRNSIDEGPPLAGRDDTNDAAADSFHQFVEGWLVRQEHFLDELLSVEQHCHESQDEDLEDLISRVLFHYEQYYQEKSRVAQRNIFLVFSPTWFTPFERSFLWIAGFKPALAFRVLNDSVNNLSEDQYQRMSRLIENTRVSERMMNDELARIQESVASPPLIDLTRRKGRVGDDDVVRDQSAIVTLGSALESLLARADLLRTDTVAKVVEILNPVQNVTFLTAVTRLQHRIRNLGLQRRGQRSK</sequence>
<feature type="region of interest" description="Disordered" evidence="1">
    <location>
        <begin position="105"/>
        <end position="127"/>
    </location>
</feature>
<accession>A0A6A6KHY6</accession>
<dbReference type="AlphaFoldDB" id="A0A6A6KHY6"/>
<evidence type="ECO:0000256" key="1">
    <source>
        <dbReference type="SAM" id="MobiDB-lite"/>
    </source>
</evidence>
<dbReference type="PROSITE" id="PS50275">
    <property type="entry name" value="SAC"/>
    <property type="match status" value="1"/>
</dbReference>
<feature type="domain" description="DOG1" evidence="3">
    <location>
        <begin position="1042"/>
        <end position="1260"/>
    </location>
</feature>
<dbReference type="PROSITE" id="PS51806">
    <property type="entry name" value="DOG1"/>
    <property type="match status" value="1"/>
</dbReference>
<evidence type="ECO:0000259" key="2">
    <source>
        <dbReference type="PROSITE" id="PS50275"/>
    </source>
</evidence>
<dbReference type="GO" id="GO:0005783">
    <property type="term" value="C:endoplasmic reticulum"/>
    <property type="evidence" value="ECO:0007669"/>
    <property type="project" value="TreeGrafter"/>
</dbReference>
<dbReference type="SUPFAM" id="SSF52833">
    <property type="entry name" value="Thioredoxin-like"/>
    <property type="match status" value="1"/>
</dbReference>
<dbReference type="GO" id="GO:0046856">
    <property type="term" value="P:phosphatidylinositol dephosphorylation"/>
    <property type="evidence" value="ECO:0007669"/>
    <property type="project" value="TreeGrafter"/>
</dbReference>
<dbReference type="InterPro" id="IPR033658">
    <property type="entry name" value="GRX_PICOT-like"/>
</dbReference>
<dbReference type="InterPro" id="IPR002109">
    <property type="entry name" value="Glutaredoxin"/>
</dbReference>
<organism evidence="4 5">
    <name type="scientific">Hevea brasiliensis</name>
    <name type="common">Para rubber tree</name>
    <name type="synonym">Siphonia brasiliensis</name>
    <dbReference type="NCBI Taxonomy" id="3981"/>
    <lineage>
        <taxon>Eukaryota</taxon>
        <taxon>Viridiplantae</taxon>
        <taxon>Streptophyta</taxon>
        <taxon>Embryophyta</taxon>
        <taxon>Tracheophyta</taxon>
        <taxon>Spermatophyta</taxon>
        <taxon>Magnoliopsida</taxon>
        <taxon>eudicotyledons</taxon>
        <taxon>Gunneridae</taxon>
        <taxon>Pentapetalae</taxon>
        <taxon>rosids</taxon>
        <taxon>fabids</taxon>
        <taxon>Malpighiales</taxon>
        <taxon>Euphorbiaceae</taxon>
        <taxon>Crotonoideae</taxon>
        <taxon>Micrandreae</taxon>
        <taxon>Hevea</taxon>
    </lineage>
</organism>
<name>A0A6A6KHY6_HEVBR</name>
<evidence type="ECO:0008006" key="6">
    <source>
        <dbReference type="Google" id="ProtNLM"/>
    </source>
</evidence>
<evidence type="ECO:0000259" key="3">
    <source>
        <dbReference type="PROSITE" id="PS51806"/>
    </source>
</evidence>
<dbReference type="Pfam" id="PF00462">
    <property type="entry name" value="Glutaredoxin"/>
    <property type="match status" value="1"/>
</dbReference>
<evidence type="ECO:0000313" key="5">
    <source>
        <dbReference type="Proteomes" id="UP000467840"/>
    </source>
</evidence>
<feature type="compositionally biased region" description="Acidic residues" evidence="1">
    <location>
        <begin position="754"/>
        <end position="769"/>
    </location>
</feature>
<feature type="domain" description="SAC" evidence="2">
    <location>
        <begin position="301"/>
        <end position="554"/>
    </location>
</feature>
<dbReference type="GO" id="GO:0043812">
    <property type="term" value="F:phosphatidylinositol-4-phosphate phosphatase activity"/>
    <property type="evidence" value="ECO:0007669"/>
    <property type="project" value="TreeGrafter"/>
</dbReference>
<dbReference type="PANTHER" id="PTHR45662">
    <property type="entry name" value="PHOSPHATIDYLINOSITIDE PHOSPHATASE SAC1"/>
    <property type="match status" value="1"/>
</dbReference>
<dbReference type="PROSITE" id="PS51354">
    <property type="entry name" value="GLUTAREDOXIN_2"/>
    <property type="match status" value="1"/>
</dbReference>
<protein>
    <recommendedName>
        <fullName evidence="6">SAC domain-containing protein</fullName>
    </recommendedName>
</protein>
<dbReference type="CDD" id="cd10457">
    <property type="entry name" value="GIY-YIG_AtGrxS16"/>
    <property type="match status" value="1"/>
</dbReference>
<dbReference type="GO" id="GO:0043565">
    <property type="term" value="F:sequence-specific DNA binding"/>
    <property type="evidence" value="ECO:0007669"/>
    <property type="project" value="InterPro"/>
</dbReference>
<dbReference type="Pfam" id="PF14144">
    <property type="entry name" value="DOG1"/>
    <property type="match status" value="1"/>
</dbReference>
<dbReference type="Pfam" id="PF02383">
    <property type="entry name" value="Syja_N"/>
    <property type="match status" value="1"/>
</dbReference>
<dbReference type="Proteomes" id="UP000467840">
    <property type="component" value="Chromosome 8"/>
</dbReference>
<dbReference type="GO" id="GO:0006351">
    <property type="term" value="P:DNA-templated transcription"/>
    <property type="evidence" value="ECO:0007669"/>
    <property type="project" value="InterPro"/>
</dbReference>
<dbReference type="PANTHER" id="PTHR45662:SF10">
    <property type="entry name" value="PHOSPHOINOSITIDE PHOSPHATASE SAC8"/>
    <property type="match status" value="1"/>
</dbReference>